<evidence type="ECO:0000313" key="2">
    <source>
        <dbReference type="EMBL" id="KAK9159118.1"/>
    </source>
</evidence>
<dbReference type="Proteomes" id="UP001419268">
    <property type="component" value="Unassembled WGS sequence"/>
</dbReference>
<reference evidence="1 3" key="1">
    <citation type="submission" date="2024-01" db="EMBL/GenBank/DDBJ databases">
        <title>Genome assemblies of Stephania.</title>
        <authorList>
            <person name="Yang L."/>
        </authorList>
    </citation>
    <scope>NUCLEOTIDE SEQUENCE [LARGE SCALE GENOMIC DNA]</scope>
    <source>
        <strain evidence="1">JXDWG</strain>
        <tissue evidence="1">Leaf</tissue>
    </source>
</reference>
<dbReference type="EMBL" id="JBBNAG010000002">
    <property type="protein sequence ID" value="KAK9159109.1"/>
    <property type="molecule type" value="Genomic_DNA"/>
</dbReference>
<organism evidence="1 3">
    <name type="scientific">Stephania cephalantha</name>
    <dbReference type="NCBI Taxonomy" id="152367"/>
    <lineage>
        <taxon>Eukaryota</taxon>
        <taxon>Viridiplantae</taxon>
        <taxon>Streptophyta</taxon>
        <taxon>Embryophyta</taxon>
        <taxon>Tracheophyta</taxon>
        <taxon>Spermatophyta</taxon>
        <taxon>Magnoliopsida</taxon>
        <taxon>Ranunculales</taxon>
        <taxon>Menispermaceae</taxon>
        <taxon>Menispermoideae</taxon>
        <taxon>Cissampelideae</taxon>
        <taxon>Stephania</taxon>
    </lineage>
</organism>
<gene>
    <name evidence="1" type="ORF">Scep_005683</name>
    <name evidence="2" type="ORF">Scep_005692</name>
</gene>
<proteinExistence type="predicted"/>
<name>A0AAP0KWG0_9MAGN</name>
<evidence type="ECO:0000313" key="1">
    <source>
        <dbReference type="EMBL" id="KAK9159109.1"/>
    </source>
</evidence>
<dbReference type="AlphaFoldDB" id="A0AAP0KWG0"/>
<evidence type="ECO:0000313" key="3">
    <source>
        <dbReference type="Proteomes" id="UP001419268"/>
    </source>
</evidence>
<comment type="caution">
    <text evidence="1">The sequence shown here is derived from an EMBL/GenBank/DDBJ whole genome shotgun (WGS) entry which is preliminary data.</text>
</comment>
<keyword evidence="3" id="KW-1185">Reference proteome</keyword>
<sequence>MKPLKKIKFEISQPNKASAKWGFRIAEDVEGTVEEEQVLLQGNESIRNCCEAIDQIKKLIVIRLN</sequence>
<protein>
    <submittedName>
        <fullName evidence="1">Uncharacterized protein</fullName>
    </submittedName>
</protein>
<dbReference type="EMBL" id="JBBNAG010000002">
    <property type="protein sequence ID" value="KAK9159118.1"/>
    <property type="molecule type" value="Genomic_DNA"/>
</dbReference>
<accession>A0AAP0KWG0</accession>